<dbReference type="InterPro" id="IPR003718">
    <property type="entry name" value="OsmC/Ohr_fam"/>
</dbReference>
<dbReference type="AlphaFoldDB" id="A0A165YY85"/>
<dbReference type="SUPFAM" id="SSF82784">
    <property type="entry name" value="OsmC-like"/>
    <property type="match status" value="1"/>
</dbReference>
<evidence type="ECO:0000313" key="1">
    <source>
        <dbReference type="EMBL" id="KZL19342.1"/>
    </source>
</evidence>
<dbReference type="PATRIC" id="fig|989403.3.peg.2237"/>
<dbReference type="InterPro" id="IPR036102">
    <property type="entry name" value="OsmC/Ohrsf"/>
</dbReference>
<keyword evidence="2" id="KW-1185">Reference proteome</keyword>
<reference evidence="1 2" key="1">
    <citation type="journal article" date="2016" name="Front. Microbiol.">
        <title>Comparative Genomic Analysis Reveals a Diverse Repertoire of Genes Involved in Prokaryote-Eukaryote Interactions within the Pseudovibrio Genus.</title>
        <authorList>
            <person name="Romano S."/>
            <person name="Fernandez-Guerra A."/>
            <person name="Reen F.J."/>
            <person name="Glockner F.O."/>
            <person name="Crowley S.P."/>
            <person name="O'Sullivan O."/>
            <person name="Cotter P.D."/>
            <person name="Adams C."/>
            <person name="Dobson A.D."/>
            <person name="O'Gara F."/>
        </authorList>
    </citation>
    <scope>NUCLEOTIDE SEQUENCE [LARGE SCALE GENOMIC DNA]</scope>
    <source>
        <strain evidence="1 2">Ad2</strain>
    </source>
</reference>
<dbReference type="Gene3D" id="3.30.300.20">
    <property type="match status" value="1"/>
</dbReference>
<dbReference type="Pfam" id="PF02566">
    <property type="entry name" value="OsmC"/>
    <property type="match status" value="1"/>
</dbReference>
<sequence>MLDRELFFLHKCTVQYRTLMENVMLDNHTVTYPIVARAESMPAPEHISLNKVKKSKDGMDLEVDFLASLTGDGLLKSGVVQPNVPGFGAFEILCDEGTSIGGADAAPAPLSYLAAGIGFCLLTHIHGLAKFRKLSISSIKLEQKMKFQSRIPGMTAVEGAEMHGLSKGIETLIIIESGEEAAKIASLIDASEQACMALQTVVNAIPAATTIFNNGQQI</sequence>
<comment type="caution">
    <text evidence="1">The sequence shown here is derived from an EMBL/GenBank/DDBJ whole genome shotgun (WGS) entry which is preliminary data.</text>
</comment>
<dbReference type="EMBL" id="LMCB01000015">
    <property type="protein sequence ID" value="KZL19342.1"/>
    <property type="molecule type" value="Genomic_DNA"/>
</dbReference>
<dbReference type="NCBIfam" id="NF041052">
    <property type="entry name" value="OsmC_like_Se"/>
    <property type="match status" value="1"/>
</dbReference>
<protein>
    <submittedName>
        <fullName evidence="1">OsmC-like protein</fullName>
    </submittedName>
</protein>
<accession>A0A165YY85</accession>
<name>A0A165YY85_9HYPH</name>
<dbReference type="STRING" id="989403.SAMN05421798_102613"/>
<gene>
    <name evidence="1" type="ORF">PsAD2_02094</name>
</gene>
<proteinExistence type="predicted"/>
<dbReference type="InterPro" id="IPR015946">
    <property type="entry name" value="KH_dom-like_a/b"/>
</dbReference>
<dbReference type="Proteomes" id="UP000076577">
    <property type="component" value="Unassembled WGS sequence"/>
</dbReference>
<organism evidence="1 2">
    <name type="scientific">Pseudovibrio axinellae</name>
    <dbReference type="NCBI Taxonomy" id="989403"/>
    <lineage>
        <taxon>Bacteria</taxon>
        <taxon>Pseudomonadati</taxon>
        <taxon>Pseudomonadota</taxon>
        <taxon>Alphaproteobacteria</taxon>
        <taxon>Hyphomicrobiales</taxon>
        <taxon>Stappiaceae</taxon>
        <taxon>Pseudovibrio</taxon>
    </lineage>
</organism>
<evidence type="ECO:0000313" key="2">
    <source>
        <dbReference type="Proteomes" id="UP000076577"/>
    </source>
</evidence>